<feature type="signal peptide" evidence="2">
    <location>
        <begin position="1"/>
        <end position="25"/>
    </location>
</feature>
<feature type="chain" id="PRO_5021931722" evidence="2">
    <location>
        <begin position="26"/>
        <end position="72"/>
    </location>
</feature>
<dbReference type="KEGG" id="acaf:CA12_40970"/>
<name>A0A517PF04_9PLAN</name>
<protein>
    <submittedName>
        <fullName evidence="3">Uncharacterized protein</fullName>
    </submittedName>
</protein>
<keyword evidence="2" id="KW-0732">Signal</keyword>
<evidence type="ECO:0000313" key="3">
    <source>
        <dbReference type="EMBL" id="QDT17959.1"/>
    </source>
</evidence>
<evidence type="ECO:0000256" key="1">
    <source>
        <dbReference type="SAM" id="MobiDB-lite"/>
    </source>
</evidence>
<proteinExistence type="predicted"/>
<feature type="region of interest" description="Disordered" evidence="1">
    <location>
        <begin position="24"/>
        <end position="72"/>
    </location>
</feature>
<dbReference type="PROSITE" id="PS51257">
    <property type="entry name" value="PROKAR_LIPOPROTEIN"/>
    <property type="match status" value="1"/>
</dbReference>
<gene>
    <name evidence="3" type="ORF">CA12_40970</name>
</gene>
<accession>A0A517PF04</accession>
<dbReference type="AlphaFoldDB" id="A0A517PF04"/>
<sequence length="72" mass="7251" precursor="true">MLRSPLLTAAALLLAPCLFVGCEDAGNEAPVGDAPPANPTPGEMESGSELNMGADPSVERPSEALEDEDGGV</sequence>
<dbReference type="RefSeq" id="WP_145360947.1">
    <property type="nucleotide sequence ID" value="NZ_CP036265.1"/>
</dbReference>
<dbReference type="Proteomes" id="UP000318741">
    <property type="component" value="Chromosome"/>
</dbReference>
<reference evidence="3 4" key="1">
    <citation type="submission" date="2019-02" db="EMBL/GenBank/DDBJ databases">
        <title>Deep-cultivation of Planctomycetes and their phenomic and genomic characterization uncovers novel biology.</title>
        <authorList>
            <person name="Wiegand S."/>
            <person name="Jogler M."/>
            <person name="Boedeker C."/>
            <person name="Pinto D."/>
            <person name="Vollmers J."/>
            <person name="Rivas-Marin E."/>
            <person name="Kohn T."/>
            <person name="Peeters S.H."/>
            <person name="Heuer A."/>
            <person name="Rast P."/>
            <person name="Oberbeckmann S."/>
            <person name="Bunk B."/>
            <person name="Jeske O."/>
            <person name="Meyerdierks A."/>
            <person name="Storesund J.E."/>
            <person name="Kallscheuer N."/>
            <person name="Luecker S."/>
            <person name="Lage O.M."/>
            <person name="Pohl T."/>
            <person name="Merkel B.J."/>
            <person name="Hornburger P."/>
            <person name="Mueller R.-W."/>
            <person name="Bruemmer F."/>
            <person name="Labrenz M."/>
            <person name="Spormann A.M."/>
            <person name="Op den Camp H."/>
            <person name="Overmann J."/>
            <person name="Amann R."/>
            <person name="Jetten M.S.M."/>
            <person name="Mascher T."/>
            <person name="Medema M.H."/>
            <person name="Devos D.P."/>
            <person name="Kaster A.-K."/>
            <person name="Ovreas L."/>
            <person name="Rohde M."/>
            <person name="Galperin M.Y."/>
            <person name="Jogler C."/>
        </authorList>
    </citation>
    <scope>NUCLEOTIDE SEQUENCE [LARGE SCALE GENOMIC DNA]</scope>
    <source>
        <strain evidence="3 4">CA12</strain>
    </source>
</reference>
<evidence type="ECO:0000313" key="4">
    <source>
        <dbReference type="Proteomes" id="UP000318741"/>
    </source>
</evidence>
<dbReference type="EMBL" id="CP036265">
    <property type="protein sequence ID" value="QDT17959.1"/>
    <property type="molecule type" value="Genomic_DNA"/>
</dbReference>
<keyword evidence="4" id="KW-1185">Reference proteome</keyword>
<evidence type="ECO:0000256" key="2">
    <source>
        <dbReference type="SAM" id="SignalP"/>
    </source>
</evidence>
<organism evidence="3 4">
    <name type="scientific">Alienimonas californiensis</name>
    <dbReference type="NCBI Taxonomy" id="2527989"/>
    <lineage>
        <taxon>Bacteria</taxon>
        <taxon>Pseudomonadati</taxon>
        <taxon>Planctomycetota</taxon>
        <taxon>Planctomycetia</taxon>
        <taxon>Planctomycetales</taxon>
        <taxon>Planctomycetaceae</taxon>
        <taxon>Alienimonas</taxon>
    </lineage>
</organism>